<dbReference type="Proteomes" id="UP000075920">
    <property type="component" value="Unassembled WGS sequence"/>
</dbReference>
<organism evidence="1 2">
    <name type="scientific">Anopheles minimus</name>
    <dbReference type="NCBI Taxonomy" id="112268"/>
    <lineage>
        <taxon>Eukaryota</taxon>
        <taxon>Metazoa</taxon>
        <taxon>Ecdysozoa</taxon>
        <taxon>Arthropoda</taxon>
        <taxon>Hexapoda</taxon>
        <taxon>Insecta</taxon>
        <taxon>Pterygota</taxon>
        <taxon>Neoptera</taxon>
        <taxon>Endopterygota</taxon>
        <taxon>Diptera</taxon>
        <taxon>Nematocera</taxon>
        <taxon>Culicoidea</taxon>
        <taxon>Culicidae</taxon>
        <taxon>Anophelinae</taxon>
        <taxon>Anopheles</taxon>
    </lineage>
</organism>
<accession>A0A182VXB9</accession>
<protein>
    <recommendedName>
        <fullName evidence="3">TIL domain-containing protein</fullName>
    </recommendedName>
</protein>
<dbReference type="EnsemblMetazoa" id="AMIN002718-RA">
    <property type="protein sequence ID" value="AMIN002718-PA"/>
    <property type="gene ID" value="AMIN002718"/>
</dbReference>
<dbReference type="AlphaFoldDB" id="A0A182VXB9"/>
<name>A0A182VXB9_9DIPT</name>
<dbReference type="VEuPathDB" id="VectorBase:AMIN002718"/>
<reference evidence="1" key="2">
    <citation type="submission" date="2020-05" db="UniProtKB">
        <authorList>
            <consortium name="EnsemblMetazoa"/>
        </authorList>
    </citation>
    <scope>IDENTIFICATION</scope>
    <source>
        <strain evidence="1">MINIMUS1</strain>
    </source>
</reference>
<reference evidence="2" key="1">
    <citation type="submission" date="2013-03" db="EMBL/GenBank/DDBJ databases">
        <title>The Genome Sequence of Anopheles minimus MINIMUS1.</title>
        <authorList>
            <consortium name="The Broad Institute Genomics Platform"/>
            <person name="Neafsey D.E."/>
            <person name="Walton C."/>
            <person name="Walker B."/>
            <person name="Young S.K."/>
            <person name="Zeng Q."/>
            <person name="Gargeya S."/>
            <person name="Fitzgerald M."/>
            <person name="Haas B."/>
            <person name="Abouelleil A."/>
            <person name="Allen A.W."/>
            <person name="Alvarado L."/>
            <person name="Arachchi H.M."/>
            <person name="Berlin A.M."/>
            <person name="Chapman S.B."/>
            <person name="Gainer-Dewar J."/>
            <person name="Goldberg J."/>
            <person name="Griggs A."/>
            <person name="Gujja S."/>
            <person name="Hansen M."/>
            <person name="Howarth C."/>
            <person name="Imamovic A."/>
            <person name="Ireland A."/>
            <person name="Larimer J."/>
            <person name="McCowan C."/>
            <person name="Murphy C."/>
            <person name="Pearson M."/>
            <person name="Poon T.W."/>
            <person name="Priest M."/>
            <person name="Roberts A."/>
            <person name="Saif S."/>
            <person name="Shea T."/>
            <person name="Sisk P."/>
            <person name="Sykes S."/>
            <person name="Wortman J."/>
            <person name="Nusbaum C."/>
            <person name="Birren B."/>
        </authorList>
    </citation>
    <scope>NUCLEOTIDE SEQUENCE [LARGE SCALE GENOMIC DNA]</scope>
    <source>
        <strain evidence="2">MINIMUS1</strain>
    </source>
</reference>
<sequence>MASTCSTLYLDDNCLLSAQGCFCRPGYVRKVSKGICVPVLLKTMKFSCETIFYKNVYKNLKCHCKPGYIRRVPGGICIPWSTCPKQ</sequence>
<proteinExistence type="predicted"/>
<keyword evidence="2" id="KW-1185">Reference proteome</keyword>
<evidence type="ECO:0000313" key="1">
    <source>
        <dbReference type="EnsemblMetazoa" id="AMIN002718-PA"/>
    </source>
</evidence>
<evidence type="ECO:0008006" key="3">
    <source>
        <dbReference type="Google" id="ProtNLM"/>
    </source>
</evidence>
<evidence type="ECO:0000313" key="2">
    <source>
        <dbReference type="Proteomes" id="UP000075920"/>
    </source>
</evidence>
<dbReference type="Gene3D" id="2.10.25.10">
    <property type="entry name" value="Laminin"/>
    <property type="match status" value="2"/>
</dbReference>